<feature type="region of interest" description="Disordered" evidence="1">
    <location>
        <begin position="1"/>
        <end position="26"/>
    </location>
</feature>
<dbReference type="Proteomes" id="UP000053201">
    <property type="component" value="Unassembled WGS sequence"/>
</dbReference>
<dbReference type="EMBL" id="KQ257451">
    <property type="protein sequence ID" value="KND03445.1"/>
    <property type="molecule type" value="Genomic_DNA"/>
</dbReference>
<evidence type="ECO:0000313" key="2">
    <source>
        <dbReference type="EMBL" id="KND03445.1"/>
    </source>
</evidence>
<dbReference type="VEuPathDB" id="FungiDB:SPPG_00928"/>
<dbReference type="InParanoid" id="A0A0L0HR76"/>
<protein>
    <submittedName>
        <fullName evidence="2">Uncharacterized protein</fullName>
    </submittedName>
</protein>
<feature type="compositionally biased region" description="Low complexity" evidence="1">
    <location>
        <begin position="128"/>
        <end position="137"/>
    </location>
</feature>
<feature type="compositionally biased region" description="Polar residues" evidence="1">
    <location>
        <begin position="106"/>
        <end position="119"/>
    </location>
</feature>
<evidence type="ECO:0000313" key="3">
    <source>
        <dbReference type="Proteomes" id="UP000053201"/>
    </source>
</evidence>
<organism evidence="2 3">
    <name type="scientific">Spizellomyces punctatus (strain DAOM BR117)</name>
    <dbReference type="NCBI Taxonomy" id="645134"/>
    <lineage>
        <taxon>Eukaryota</taxon>
        <taxon>Fungi</taxon>
        <taxon>Fungi incertae sedis</taxon>
        <taxon>Chytridiomycota</taxon>
        <taxon>Chytridiomycota incertae sedis</taxon>
        <taxon>Chytridiomycetes</taxon>
        <taxon>Spizellomycetales</taxon>
        <taxon>Spizellomycetaceae</taxon>
        <taxon>Spizellomyces</taxon>
    </lineage>
</organism>
<sequence length="149" mass="16465">MPRVKTQPKRHIPNAKRPKQPLGLTPQQRLALDKKAGVSFVTGKVKPPKFDPADLFHHPPQRKDIIPPTIRLAKPQPPPSLSKEPLGSSKDLKPITPQSPVWAVQANPTPTYESDTSRSSCDEDGWWDVTVDSTSSDSDSDDNSDDEQV</sequence>
<keyword evidence="3" id="KW-1185">Reference proteome</keyword>
<feature type="compositionally biased region" description="Basic and acidic residues" evidence="1">
    <location>
        <begin position="48"/>
        <end position="65"/>
    </location>
</feature>
<accession>A0A0L0HR76</accession>
<dbReference type="RefSeq" id="XP_016611484.1">
    <property type="nucleotide sequence ID" value="XM_016749255.1"/>
</dbReference>
<gene>
    <name evidence="2" type="ORF">SPPG_00928</name>
</gene>
<dbReference type="GeneID" id="27684626"/>
<proteinExistence type="predicted"/>
<feature type="compositionally biased region" description="Basic residues" evidence="1">
    <location>
        <begin position="1"/>
        <end position="19"/>
    </location>
</feature>
<reference evidence="2 3" key="1">
    <citation type="submission" date="2009-08" db="EMBL/GenBank/DDBJ databases">
        <title>The Genome Sequence of Spizellomyces punctatus strain DAOM BR117.</title>
        <authorList>
            <consortium name="The Broad Institute Genome Sequencing Platform"/>
            <person name="Russ C."/>
            <person name="Cuomo C."/>
            <person name="Shea T."/>
            <person name="Young S.K."/>
            <person name="Zeng Q."/>
            <person name="Koehrsen M."/>
            <person name="Haas B."/>
            <person name="Borodovsky M."/>
            <person name="Guigo R."/>
            <person name="Alvarado L."/>
            <person name="Berlin A."/>
            <person name="Bochicchio J."/>
            <person name="Borenstein D."/>
            <person name="Chapman S."/>
            <person name="Chen Z."/>
            <person name="Engels R."/>
            <person name="Freedman E."/>
            <person name="Gellesch M."/>
            <person name="Goldberg J."/>
            <person name="Griggs A."/>
            <person name="Gujja S."/>
            <person name="Heiman D."/>
            <person name="Hepburn T."/>
            <person name="Howarth C."/>
            <person name="Jen D."/>
            <person name="Larson L."/>
            <person name="Lewis B."/>
            <person name="Mehta T."/>
            <person name="Park D."/>
            <person name="Pearson M."/>
            <person name="Roberts A."/>
            <person name="Saif S."/>
            <person name="Shenoy N."/>
            <person name="Sisk P."/>
            <person name="Stolte C."/>
            <person name="Sykes S."/>
            <person name="Thomson T."/>
            <person name="Walk T."/>
            <person name="White J."/>
            <person name="Yandava C."/>
            <person name="Burger G."/>
            <person name="Gray M.W."/>
            <person name="Holland P.W.H."/>
            <person name="King N."/>
            <person name="Lang F.B.F."/>
            <person name="Roger A.J."/>
            <person name="Ruiz-Trillo I."/>
            <person name="Lander E."/>
            <person name="Nusbaum C."/>
        </authorList>
    </citation>
    <scope>NUCLEOTIDE SEQUENCE [LARGE SCALE GENOMIC DNA]</scope>
    <source>
        <strain evidence="2 3">DAOM BR117</strain>
    </source>
</reference>
<dbReference type="AlphaFoldDB" id="A0A0L0HR76"/>
<dbReference type="OrthoDB" id="10324318at2759"/>
<feature type="region of interest" description="Disordered" evidence="1">
    <location>
        <begin position="42"/>
        <end position="149"/>
    </location>
</feature>
<name>A0A0L0HR76_SPIPD</name>
<evidence type="ECO:0000256" key="1">
    <source>
        <dbReference type="SAM" id="MobiDB-lite"/>
    </source>
</evidence>
<feature type="compositionally biased region" description="Acidic residues" evidence="1">
    <location>
        <begin position="138"/>
        <end position="149"/>
    </location>
</feature>